<keyword evidence="3" id="KW-1185">Reference proteome</keyword>
<comment type="caution">
    <text evidence="2">The sequence shown here is derived from an EMBL/GenBank/DDBJ whole genome shotgun (WGS) entry which is preliminary data.</text>
</comment>
<accession>A0A834XBT2</accession>
<evidence type="ECO:0000313" key="3">
    <source>
        <dbReference type="Proteomes" id="UP000634136"/>
    </source>
</evidence>
<dbReference type="Proteomes" id="UP000634136">
    <property type="component" value="Unassembled WGS sequence"/>
</dbReference>
<organism evidence="2 3">
    <name type="scientific">Senna tora</name>
    <dbReference type="NCBI Taxonomy" id="362788"/>
    <lineage>
        <taxon>Eukaryota</taxon>
        <taxon>Viridiplantae</taxon>
        <taxon>Streptophyta</taxon>
        <taxon>Embryophyta</taxon>
        <taxon>Tracheophyta</taxon>
        <taxon>Spermatophyta</taxon>
        <taxon>Magnoliopsida</taxon>
        <taxon>eudicotyledons</taxon>
        <taxon>Gunneridae</taxon>
        <taxon>Pentapetalae</taxon>
        <taxon>rosids</taxon>
        <taxon>fabids</taxon>
        <taxon>Fabales</taxon>
        <taxon>Fabaceae</taxon>
        <taxon>Caesalpinioideae</taxon>
        <taxon>Cassia clade</taxon>
        <taxon>Senna</taxon>
    </lineage>
</organism>
<reference evidence="2" key="1">
    <citation type="submission" date="2020-09" db="EMBL/GenBank/DDBJ databases">
        <title>Genome-Enabled Discovery of Anthraquinone Biosynthesis in Senna tora.</title>
        <authorList>
            <person name="Kang S.-H."/>
            <person name="Pandey R.P."/>
            <person name="Lee C.-M."/>
            <person name="Sim J.-S."/>
            <person name="Jeong J.-T."/>
            <person name="Choi B.-S."/>
            <person name="Jung M."/>
            <person name="Ginzburg D."/>
            <person name="Zhao K."/>
            <person name="Won S.Y."/>
            <person name="Oh T.-J."/>
            <person name="Yu Y."/>
            <person name="Kim N.-H."/>
            <person name="Lee O.R."/>
            <person name="Lee T.-H."/>
            <person name="Bashyal P."/>
            <person name="Kim T.-S."/>
            <person name="Lee W.-H."/>
            <person name="Kawkins C."/>
            <person name="Kim C.-K."/>
            <person name="Kim J.S."/>
            <person name="Ahn B.O."/>
            <person name="Rhee S.Y."/>
            <person name="Sohng J.K."/>
        </authorList>
    </citation>
    <scope>NUCLEOTIDE SEQUENCE</scope>
    <source>
        <tissue evidence="2">Leaf</tissue>
    </source>
</reference>
<feature type="region of interest" description="Disordered" evidence="1">
    <location>
        <begin position="1"/>
        <end position="52"/>
    </location>
</feature>
<name>A0A834XBT2_9FABA</name>
<dbReference type="AlphaFoldDB" id="A0A834XBT2"/>
<sequence length="52" mass="5832">MESKIEGNPNPPFPQSTMSTAHEMRRSVGLSPTKREGAEMNDYSVMERCCRG</sequence>
<gene>
    <name evidence="2" type="ORF">G2W53_004013</name>
</gene>
<evidence type="ECO:0000313" key="2">
    <source>
        <dbReference type="EMBL" id="KAF7841715.1"/>
    </source>
</evidence>
<protein>
    <submittedName>
        <fullName evidence="2">Uncharacterized protein</fullName>
    </submittedName>
</protein>
<dbReference type="EMBL" id="JAAIUW010000002">
    <property type="protein sequence ID" value="KAF7841715.1"/>
    <property type="molecule type" value="Genomic_DNA"/>
</dbReference>
<evidence type="ECO:0000256" key="1">
    <source>
        <dbReference type="SAM" id="MobiDB-lite"/>
    </source>
</evidence>
<proteinExistence type="predicted"/>